<dbReference type="EC" id="1.1.1.300" evidence="3"/>
<evidence type="ECO:0000256" key="7">
    <source>
        <dbReference type="ARBA" id="ARBA00050568"/>
    </source>
</evidence>
<evidence type="ECO:0000256" key="8">
    <source>
        <dbReference type="RuleBase" id="RU000363"/>
    </source>
</evidence>
<comment type="pathway">
    <text evidence="1">Cofactor metabolism; retinol metabolism.</text>
</comment>
<comment type="catalytic activity">
    <reaction evidence="7">
        <text>all-trans-retinol + NADP(+) = all-trans-retinal + NADPH + H(+)</text>
        <dbReference type="Rhea" id="RHEA:25033"/>
        <dbReference type="ChEBI" id="CHEBI:15378"/>
        <dbReference type="ChEBI" id="CHEBI:17336"/>
        <dbReference type="ChEBI" id="CHEBI:17898"/>
        <dbReference type="ChEBI" id="CHEBI:57783"/>
        <dbReference type="ChEBI" id="CHEBI:58349"/>
        <dbReference type="EC" id="1.1.1.300"/>
    </reaction>
</comment>
<organism evidence="10 11">
    <name type="scientific">Scyliorhinus torazame</name>
    <name type="common">Cloudy catshark</name>
    <name type="synonym">Catulus torazame</name>
    <dbReference type="NCBI Taxonomy" id="75743"/>
    <lineage>
        <taxon>Eukaryota</taxon>
        <taxon>Metazoa</taxon>
        <taxon>Chordata</taxon>
        <taxon>Craniata</taxon>
        <taxon>Vertebrata</taxon>
        <taxon>Chondrichthyes</taxon>
        <taxon>Elasmobranchii</taxon>
        <taxon>Galeomorphii</taxon>
        <taxon>Galeoidea</taxon>
        <taxon>Carcharhiniformes</taxon>
        <taxon>Scyliorhinidae</taxon>
        <taxon>Scyliorhinus</taxon>
    </lineage>
</organism>
<dbReference type="PANTHER" id="PTHR43157:SF32">
    <property type="entry name" value="RETINOL DEHYDROGENASE 12"/>
    <property type="match status" value="1"/>
</dbReference>
<evidence type="ECO:0000313" key="11">
    <source>
        <dbReference type="Proteomes" id="UP000288216"/>
    </source>
</evidence>
<sequence length="319" mass="35213">MPVLFTIIGICAFAALLLAAFAPYIRRCAGGGVCTSNTRLDGKTVLITGANTGIGKETARALAWRGARVILACRDLTKAEAAAQEIREETGNKRIVVRELDLASKKSIYQFAENVLKEEKLVNILINNAGVMMCPFTKTSDGFEMHFGVNHLGHFLLTCLLLDLIKRSAPARIVNVSSFAHVFGRINFKDLQSEQSYDGGLAYCQSKLANILFTRELTKRLKDTKVTVNSVHPGSVKSELTRHSFIMSLAWRVLTFLIKTPKEGAQTSIYCAVAEELQEISGKHFSDCSPAFVAPQGRNDVTARKLWDVSCKLLKIQWD</sequence>
<feature type="chain" id="PRO_5019212421" description="NADP-retinol dehydrogenase" evidence="9">
    <location>
        <begin position="20"/>
        <end position="319"/>
    </location>
</feature>
<dbReference type="AlphaFoldDB" id="A0A401NHE2"/>
<dbReference type="InterPro" id="IPR036291">
    <property type="entry name" value="NAD(P)-bd_dom_sf"/>
</dbReference>
<protein>
    <recommendedName>
        <fullName evidence="3">NADP-retinol dehydrogenase</fullName>
        <ecNumber evidence="3">1.1.1.300</ecNumber>
    </recommendedName>
</protein>
<dbReference type="OrthoDB" id="191139at2759"/>
<name>A0A401NHE2_SCYTO</name>
<feature type="signal peptide" evidence="9">
    <location>
        <begin position="1"/>
        <end position="19"/>
    </location>
</feature>
<dbReference type="Pfam" id="PF00106">
    <property type="entry name" value="adh_short"/>
    <property type="match status" value="1"/>
</dbReference>
<dbReference type="PRINTS" id="PR00081">
    <property type="entry name" value="GDHRDH"/>
</dbReference>
<keyword evidence="11" id="KW-1185">Reference proteome</keyword>
<evidence type="ECO:0000256" key="6">
    <source>
        <dbReference type="ARBA" id="ARBA00023098"/>
    </source>
</evidence>
<dbReference type="Proteomes" id="UP000288216">
    <property type="component" value="Unassembled WGS sequence"/>
</dbReference>
<keyword evidence="5" id="KW-0560">Oxidoreductase</keyword>
<proteinExistence type="inferred from homology"/>
<evidence type="ECO:0000313" key="10">
    <source>
        <dbReference type="EMBL" id="GCB60292.1"/>
    </source>
</evidence>
<gene>
    <name evidence="10" type="ORF">scyTo_0012714</name>
</gene>
<comment type="similarity">
    <text evidence="2 8">Belongs to the short-chain dehydrogenases/reductases (SDR) family.</text>
</comment>
<evidence type="ECO:0000256" key="9">
    <source>
        <dbReference type="SAM" id="SignalP"/>
    </source>
</evidence>
<dbReference type="Gene3D" id="3.40.50.720">
    <property type="entry name" value="NAD(P)-binding Rossmann-like Domain"/>
    <property type="match status" value="1"/>
</dbReference>
<dbReference type="STRING" id="75743.A0A401NHE2"/>
<evidence type="ECO:0000256" key="2">
    <source>
        <dbReference type="ARBA" id="ARBA00006484"/>
    </source>
</evidence>
<dbReference type="FunFam" id="3.40.50.720:FF:000145">
    <property type="entry name" value="Retinol dehydrogenase 12"/>
    <property type="match status" value="1"/>
</dbReference>
<keyword evidence="6" id="KW-0443">Lipid metabolism</keyword>
<dbReference type="PANTHER" id="PTHR43157">
    <property type="entry name" value="PHOSPHATIDYLINOSITOL-GLYCAN BIOSYNTHESIS CLASS F PROTEIN-RELATED"/>
    <property type="match status" value="1"/>
</dbReference>
<dbReference type="GO" id="GO:0052650">
    <property type="term" value="F:all-trans-retinol dehydrogenase (NADP+) activity"/>
    <property type="evidence" value="ECO:0007669"/>
    <property type="project" value="UniProtKB-EC"/>
</dbReference>
<evidence type="ECO:0000256" key="5">
    <source>
        <dbReference type="ARBA" id="ARBA00023002"/>
    </source>
</evidence>
<evidence type="ECO:0000256" key="4">
    <source>
        <dbReference type="ARBA" id="ARBA00022857"/>
    </source>
</evidence>
<comment type="caution">
    <text evidence="10">The sequence shown here is derived from an EMBL/GenBank/DDBJ whole genome shotgun (WGS) entry which is preliminary data.</text>
</comment>
<keyword evidence="4" id="KW-0521">NADP</keyword>
<dbReference type="OMA" id="APHIRRY"/>
<dbReference type="InterPro" id="IPR002347">
    <property type="entry name" value="SDR_fam"/>
</dbReference>
<evidence type="ECO:0000256" key="1">
    <source>
        <dbReference type="ARBA" id="ARBA00004891"/>
    </source>
</evidence>
<dbReference type="PRINTS" id="PR00080">
    <property type="entry name" value="SDRFAMILY"/>
</dbReference>
<accession>A0A401NHE2</accession>
<dbReference type="SUPFAM" id="SSF51735">
    <property type="entry name" value="NAD(P)-binding Rossmann-fold domains"/>
    <property type="match status" value="1"/>
</dbReference>
<evidence type="ECO:0000256" key="3">
    <source>
        <dbReference type="ARBA" id="ARBA00012852"/>
    </source>
</evidence>
<keyword evidence="9" id="KW-0732">Signal</keyword>
<dbReference type="EMBL" id="BFAA01006226">
    <property type="protein sequence ID" value="GCB60292.1"/>
    <property type="molecule type" value="Genomic_DNA"/>
</dbReference>
<reference evidence="10 11" key="1">
    <citation type="journal article" date="2018" name="Nat. Ecol. Evol.">
        <title>Shark genomes provide insights into elasmobranch evolution and the origin of vertebrates.</title>
        <authorList>
            <person name="Hara Y"/>
            <person name="Yamaguchi K"/>
            <person name="Onimaru K"/>
            <person name="Kadota M"/>
            <person name="Koyanagi M"/>
            <person name="Keeley SD"/>
            <person name="Tatsumi K"/>
            <person name="Tanaka K"/>
            <person name="Motone F"/>
            <person name="Kageyama Y"/>
            <person name="Nozu R"/>
            <person name="Adachi N"/>
            <person name="Nishimura O"/>
            <person name="Nakagawa R"/>
            <person name="Tanegashima C"/>
            <person name="Kiyatake I"/>
            <person name="Matsumoto R"/>
            <person name="Murakumo K"/>
            <person name="Nishida K"/>
            <person name="Terakita A"/>
            <person name="Kuratani S"/>
            <person name="Sato K"/>
            <person name="Hyodo S Kuraku.S."/>
        </authorList>
    </citation>
    <scope>NUCLEOTIDE SEQUENCE [LARGE SCALE GENOMIC DNA]</scope>
</reference>